<evidence type="ECO:0000256" key="13">
    <source>
        <dbReference type="ARBA" id="ARBA00049433"/>
    </source>
</evidence>
<evidence type="ECO:0000256" key="12">
    <source>
        <dbReference type="ARBA" id="ARBA00048649"/>
    </source>
</evidence>
<dbReference type="EC" id="1.14.12.17" evidence="3"/>
<dbReference type="Gene3D" id="1.10.490.10">
    <property type="entry name" value="Globins"/>
    <property type="match status" value="1"/>
</dbReference>
<dbReference type="GO" id="GO:0051537">
    <property type="term" value="F:2 iron, 2 sulfur cluster binding"/>
    <property type="evidence" value="ECO:0007669"/>
    <property type="project" value="UniProtKB-KW"/>
</dbReference>
<dbReference type="SUPFAM" id="SSF52343">
    <property type="entry name" value="Ferredoxin reductase-like, C-terminal NADP-linked domain"/>
    <property type="match status" value="1"/>
</dbReference>
<evidence type="ECO:0000256" key="2">
    <source>
        <dbReference type="ARBA" id="ARBA00006401"/>
    </source>
</evidence>
<dbReference type="SUPFAM" id="SSF63380">
    <property type="entry name" value="Riboflavin synthase domain-like"/>
    <property type="match status" value="1"/>
</dbReference>
<evidence type="ECO:0000256" key="14">
    <source>
        <dbReference type="RuleBase" id="RU000356"/>
    </source>
</evidence>
<evidence type="ECO:0000256" key="10">
    <source>
        <dbReference type="ARBA" id="ARBA00023014"/>
    </source>
</evidence>
<evidence type="ECO:0000256" key="4">
    <source>
        <dbReference type="ARBA" id="ARBA00022617"/>
    </source>
</evidence>
<dbReference type="PANTHER" id="PTHR43396">
    <property type="entry name" value="FLAVOHEMOPROTEIN"/>
    <property type="match status" value="1"/>
</dbReference>
<dbReference type="GO" id="GO:0046210">
    <property type="term" value="P:nitric oxide catabolic process"/>
    <property type="evidence" value="ECO:0007669"/>
    <property type="project" value="TreeGrafter"/>
</dbReference>
<dbReference type="GO" id="GO:0020037">
    <property type="term" value="F:heme binding"/>
    <property type="evidence" value="ECO:0007669"/>
    <property type="project" value="InterPro"/>
</dbReference>
<evidence type="ECO:0000256" key="9">
    <source>
        <dbReference type="ARBA" id="ARBA00023004"/>
    </source>
</evidence>
<dbReference type="Gene3D" id="3.40.50.80">
    <property type="entry name" value="Nucleotide-binding domain of ferredoxin-NADP reductase (FNR) module"/>
    <property type="match status" value="1"/>
</dbReference>
<accession>A0A931FEK1</accession>
<dbReference type="InterPro" id="IPR017927">
    <property type="entry name" value="FAD-bd_FR_type"/>
</dbReference>
<dbReference type="InterPro" id="IPR039261">
    <property type="entry name" value="FNR_nucleotide-bd"/>
</dbReference>
<dbReference type="Gene3D" id="2.40.30.10">
    <property type="entry name" value="Translation factors"/>
    <property type="match status" value="1"/>
</dbReference>
<dbReference type="GO" id="GO:0005344">
    <property type="term" value="F:oxygen carrier activity"/>
    <property type="evidence" value="ECO:0007669"/>
    <property type="project" value="UniProtKB-KW"/>
</dbReference>
<dbReference type="GO" id="GO:0008941">
    <property type="term" value="F:nitric oxide dioxygenase NAD(P)H activity"/>
    <property type="evidence" value="ECO:0007669"/>
    <property type="project" value="UniProtKB-EC"/>
</dbReference>
<dbReference type="GO" id="GO:0071500">
    <property type="term" value="P:cellular response to nitrosative stress"/>
    <property type="evidence" value="ECO:0007669"/>
    <property type="project" value="TreeGrafter"/>
</dbReference>
<dbReference type="Pfam" id="PF00970">
    <property type="entry name" value="FAD_binding_6"/>
    <property type="match status" value="1"/>
</dbReference>
<dbReference type="InterPro" id="IPR000971">
    <property type="entry name" value="Globin"/>
</dbReference>
<dbReference type="InterPro" id="IPR001433">
    <property type="entry name" value="OxRdtase_FAD/NAD-bd"/>
</dbReference>
<reference evidence="17" key="1">
    <citation type="submission" date="2020-11" db="EMBL/GenBank/DDBJ databases">
        <title>Isolation and identification of active actinomycetes.</title>
        <authorList>
            <person name="Yu B."/>
        </authorList>
    </citation>
    <scope>NUCLEOTIDE SEQUENCE</scope>
    <source>
        <strain evidence="17">NEAU-YB345</strain>
    </source>
</reference>
<keyword evidence="11" id="KW-0520">NAD</keyword>
<protein>
    <recommendedName>
        <fullName evidence="3">nitric oxide dioxygenase</fullName>
        <ecNumber evidence="3">1.14.12.17</ecNumber>
    </recommendedName>
</protein>
<dbReference type="InterPro" id="IPR017938">
    <property type="entry name" value="Riboflavin_synthase-like_b-brl"/>
</dbReference>
<comment type="catalytic activity">
    <reaction evidence="12">
        <text>2 nitric oxide + NADH + 2 O2 = 2 nitrate + NAD(+) + H(+)</text>
        <dbReference type="Rhea" id="RHEA:19469"/>
        <dbReference type="ChEBI" id="CHEBI:15378"/>
        <dbReference type="ChEBI" id="CHEBI:15379"/>
        <dbReference type="ChEBI" id="CHEBI:16480"/>
        <dbReference type="ChEBI" id="CHEBI:17632"/>
        <dbReference type="ChEBI" id="CHEBI:57540"/>
        <dbReference type="ChEBI" id="CHEBI:57945"/>
        <dbReference type="EC" id="1.14.12.17"/>
    </reaction>
</comment>
<dbReference type="GO" id="GO:0019825">
    <property type="term" value="F:oxygen binding"/>
    <property type="evidence" value="ECO:0007669"/>
    <property type="project" value="InterPro"/>
</dbReference>
<evidence type="ECO:0000313" key="18">
    <source>
        <dbReference type="Proteomes" id="UP000657385"/>
    </source>
</evidence>
<evidence type="ECO:0000256" key="6">
    <source>
        <dbReference type="ARBA" id="ARBA00022714"/>
    </source>
</evidence>
<keyword evidence="8" id="KW-0521">NADP</keyword>
<keyword evidence="9" id="KW-0408">Iron</keyword>
<dbReference type="GO" id="GO:0046872">
    <property type="term" value="F:metal ion binding"/>
    <property type="evidence" value="ECO:0007669"/>
    <property type="project" value="UniProtKB-KW"/>
</dbReference>
<keyword evidence="10" id="KW-0411">Iron-sulfur</keyword>
<gene>
    <name evidence="17" type="ORF">I2501_14865</name>
</gene>
<dbReference type="InterPro" id="IPR012292">
    <property type="entry name" value="Globin/Proto"/>
</dbReference>
<comment type="cofactor">
    <cofactor evidence="1">
        <name>heme b</name>
        <dbReference type="ChEBI" id="CHEBI:60344"/>
    </cofactor>
</comment>
<evidence type="ECO:0000256" key="7">
    <source>
        <dbReference type="ARBA" id="ARBA00022723"/>
    </source>
</evidence>
<comment type="caution">
    <text evidence="17">The sequence shown here is derived from an EMBL/GenBank/DDBJ whole genome shotgun (WGS) entry which is preliminary data.</text>
</comment>
<dbReference type="PROSITE" id="PS01033">
    <property type="entry name" value="GLOBIN"/>
    <property type="match status" value="1"/>
</dbReference>
<keyword evidence="4 14" id="KW-0349">Heme</keyword>
<evidence type="ECO:0000256" key="1">
    <source>
        <dbReference type="ARBA" id="ARBA00001970"/>
    </source>
</evidence>
<evidence type="ECO:0000256" key="5">
    <source>
        <dbReference type="ARBA" id="ARBA00022621"/>
    </source>
</evidence>
<feature type="domain" description="FAD-binding FR-type" evidence="16">
    <location>
        <begin position="159"/>
        <end position="259"/>
    </location>
</feature>
<comment type="similarity">
    <text evidence="2">In the C-terminal section; belongs to the flavoprotein pyridine nucleotide cytochrome reductase family.</text>
</comment>
<dbReference type="Pfam" id="PF00042">
    <property type="entry name" value="Globin"/>
    <property type="match status" value="1"/>
</dbReference>
<evidence type="ECO:0000256" key="3">
    <source>
        <dbReference type="ARBA" id="ARBA00012229"/>
    </source>
</evidence>
<evidence type="ECO:0000259" key="16">
    <source>
        <dbReference type="PROSITE" id="PS51384"/>
    </source>
</evidence>
<keyword evidence="14" id="KW-0813">Transport</keyword>
<dbReference type="SUPFAM" id="SSF46458">
    <property type="entry name" value="Globin-like"/>
    <property type="match status" value="1"/>
</dbReference>
<evidence type="ECO:0000256" key="8">
    <source>
        <dbReference type="ARBA" id="ARBA00022857"/>
    </source>
</evidence>
<dbReference type="PANTHER" id="PTHR43396:SF3">
    <property type="entry name" value="FLAVOHEMOPROTEIN"/>
    <property type="match status" value="1"/>
</dbReference>
<keyword evidence="5 14" id="KW-0561">Oxygen transport</keyword>
<keyword evidence="7" id="KW-0479">Metal-binding</keyword>
<dbReference type="CDD" id="cd19753">
    <property type="entry name" value="Mb-like_oxidoreductase"/>
    <property type="match status" value="1"/>
</dbReference>
<feature type="domain" description="Globin" evidence="15">
    <location>
        <begin position="18"/>
        <end position="152"/>
    </location>
</feature>
<proteinExistence type="inferred from homology"/>
<dbReference type="CDD" id="cd06187">
    <property type="entry name" value="O2ase_reductase_like"/>
    <property type="match status" value="1"/>
</dbReference>
<dbReference type="InterPro" id="IPR008333">
    <property type="entry name" value="Cbr1-like_FAD-bd_dom"/>
</dbReference>
<keyword evidence="6" id="KW-0001">2Fe-2S</keyword>
<dbReference type="AlphaFoldDB" id="A0A931FEK1"/>
<dbReference type="Pfam" id="PF00175">
    <property type="entry name" value="NAD_binding_1"/>
    <property type="match status" value="1"/>
</dbReference>
<keyword evidence="18" id="KW-1185">Reference proteome</keyword>
<dbReference type="PROSITE" id="PS51384">
    <property type="entry name" value="FAD_FR"/>
    <property type="match status" value="1"/>
</dbReference>
<comment type="similarity">
    <text evidence="14">Belongs to the globin family.</text>
</comment>
<evidence type="ECO:0000259" key="15">
    <source>
        <dbReference type="PROSITE" id="PS01033"/>
    </source>
</evidence>
<evidence type="ECO:0000313" key="17">
    <source>
        <dbReference type="EMBL" id="MBF9069305.1"/>
    </source>
</evidence>
<sequence length="406" mass="44679">MPDPLYAYEFDEPATPPPLADREVAQLRASLELVKPLASDLTVYFYAILFQRHPEVRQLFPANMDVQRDRLLRGLLRIVDLVDDPDNLVRFCSRLGRDHRKFGALAGHYPAVGDALLDTLARFAGDRWTPQLGDIWARAYGVVAEVMNQAAEDDAALGPAVWEAEIIAHRMRGPGIAEITLLPRAPYPFVAGQFASVETPWQPRMWRHYSLANAPREDGTLTFHVRAVDGGQVSPPLVHHAQPGHVLRLGAAQGEMTLDPGLDRDVLCVAGGTGLAPIKALVEQVAKSEVQRFVDVFIGARTADELYGFDDMLRLAQRNHWLSVRAAVSDEPIAGLNGSLPDVLRQFGPFHRHEVYLAGPTEMVTVAAQSLTRGGVRRERIHHDPFDVSALEAALLPGRIHSGAPA</sequence>
<comment type="catalytic activity">
    <reaction evidence="13">
        <text>2 nitric oxide + NADPH + 2 O2 = 2 nitrate + NADP(+) + H(+)</text>
        <dbReference type="Rhea" id="RHEA:19465"/>
        <dbReference type="ChEBI" id="CHEBI:15378"/>
        <dbReference type="ChEBI" id="CHEBI:15379"/>
        <dbReference type="ChEBI" id="CHEBI:16480"/>
        <dbReference type="ChEBI" id="CHEBI:17632"/>
        <dbReference type="ChEBI" id="CHEBI:57783"/>
        <dbReference type="ChEBI" id="CHEBI:58349"/>
        <dbReference type="EC" id="1.14.12.17"/>
    </reaction>
</comment>
<evidence type="ECO:0000256" key="11">
    <source>
        <dbReference type="ARBA" id="ARBA00023027"/>
    </source>
</evidence>
<dbReference type="InterPro" id="IPR009050">
    <property type="entry name" value="Globin-like_sf"/>
</dbReference>
<organism evidence="17 18">
    <name type="scientific">Streptacidiphilus fuscans</name>
    <dbReference type="NCBI Taxonomy" id="2789292"/>
    <lineage>
        <taxon>Bacteria</taxon>
        <taxon>Bacillati</taxon>
        <taxon>Actinomycetota</taxon>
        <taxon>Actinomycetes</taxon>
        <taxon>Kitasatosporales</taxon>
        <taxon>Streptomycetaceae</taxon>
        <taxon>Streptacidiphilus</taxon>
    </lineage>
</organism>
<name>A0A931FEK1_9ACTN</name>
<dbReference type="PRINTS" id="PR00410">
    <property type="entry name" value="PHEHYDRXLASE"/>
</dbReference>
<dbReference type="Proteomes" id="UP000657385">
    <property type="component" value="Unassembled WGS sequence"/>
</dbReference>
<dbReference type="EMBL" id="JADPRT010000005">
    <property type="protein sequence ID" value="MBF9069305.1"/>
    <property type="molecule type" value="Genomic_DNA"/>
</dbReference>
<dbReference type="GO" id="GO:0071949">
    <property type="term" value="F:FAD binding"/>
    <property type="evidence" value="ECO:0007669"/>
    <property type="project" value="TreeGrafter"/>
</dbReference>